<evidence type="ECO:0000259" key="6">
    <source>
        <dbReference type="Pfam" id="PF03065"/>
    </source>
</evidence>
<dbReference type="PATRIC" id="fig|889378.3.peg.2111"/>
<feature type="active site" description="Nucleophile" evidence="3">
    <location>
        <position position="188"/>
    </location>
</feature>
<reference evidence="9" key="1">
    <citation type="journal article" date="2013" name="Stand. Genomic Sci.">
        <title>Complete genome sequence of the halophilic bacterium Spirochaeta africana type strain (Z-7692(T)) from the alkaline Lake Magadi in the East African Rift.</title>
        <authorList>
            <person name="Liolos K."/>
            <person name="Abt B."/>
            <person name="Scheuner C."/>
            <person name="Teshima H."/>
            <person name="Held B."/>
            <person name="Lapidus A."/>
            <person name="Nolan M."/>
            <person name="Lucas S."/>
            <person name="Deshpande S."/>
            <person name="Cheng J.F."/>
            <person name="Tapia R."/>
            <person name="Goodwin L.A."/>
            <person name="Pitluck S."/>
            <person name="Pagani I."/>
            <person name="Ivanova N."/>
            <person name="Mavromatis K."/>
            <person name="Mikhailova N."/>
            <person name="Huntemann M."/>
            <person name="Pati A."/>
            <person name="Chen A."/>
            <person name="Palaniappan K."/>
            <person name="Land M."/>
            <person name="Rohde M."/>
            <person name="Tindall B.J."/>
            <person name="Detter J.C."/>
            <person name="Goker M."/>
            <person name="Bristow J."/>
            <person name="Eisen J.A."/>
            <person name="Markowitz V."/>
            <person name="Hugenholtz P."/>
            <person name="Woyke T."/>
            <person name="Klenk H.P."/>
            <person name="Kyrpides N.C."/>
        </authorList>
    </citation>
    <scope>NUCLEOTIDE SEQUENCE</scope>
    <source>
        <strain evidence="9">ATCC 700263 / DSM 8902 / Z-7692</strain>
    </source>
</reference>
<dbReference type="Pfam" id="PF03065">
    <property type="entry name" value="Glyco_hydro_57"/>
    <property type="match status" value="1"/>
</dbReference>
<dbReference type="EMBL" id="CP003282">
    <property type="protein sequence ID" value="AFG38173.1"/>
    <property type="molecule type" value="Genomic_DNA"/>
</dbReference>
<feature type="binding site" evidence="4">
    <location>
        <position position="464"/>
    </location>
    <ligand>
        <name>substrate</name>
    </ligand>
</feature>
<dbReference type="InterPro" id="IPR011330">
    <property type="entry name" value="Glyco_hydro/deAcase_b/a-brl"/>
</dbReference>
<evidence type="ECO:0008006" key="10">
    <source>
        <dbReference type="Google" id="ProtNLM"/>
    </source>
</evidence>
<dbReference type="PANTHER" id="PTHR41695:SF1">
    <property type="entry name" value="1,4-ALPHA-GLUCAN BRANCHING ENZYME TK1436"/>
    <property type="match status" value="1"/>
</dbReference>
<dbReference type="HOGENOM" id="CLU_008192_1_0_12"/>
<feature type="binding site" evidence="4">
    <location>
        <position position="404"/>
    </location>
    <ligand>
        <name>substrate</name>
    </ligand>
</feature>
<sequence length="544" mass="63224">MGKILFVLHAHLPFVRHPEHPRFLEEDWLFEAISETYLPLLRALRSLDADDVPMRLALSVSPTLSAMLTDELLQDRYNDHIARLIELSERECERTQGDPVYEPLARMYLELFRANQQDFNELYGRNILQGFRDFAERGKLELLTTTATHSYLPLYQQYPETVDAQVELGVQEHTQRFGAAPRGMWLPECGYYEGLEKVLEKHGVDYFFSAAHGVLFSSTRPKCGVYAPVRTPNGLLVFPRDLASANAVWSSDVGYPGDPVYREYYRDIGFDLPMEYIGPYVHPDGIRINTGIKYFRITNQNSNDKEPYQPERAAQRVREHAHNFINRQIQQVQLIKRFMDDEPVITCPYDAELFGHWWFEGPQWLEQVMRLLASDEVPLESAVPSDFLKNERSYQTLQPAFSSWGNKGYSEVWLDGSNDWIYRHIHKAIERMHELVARFPNEDGVKERALNQAARELLLAQSSDWPFIMRAGTTVNYAVSRIKEHLANFTQIYDSLGRGSISTDWLTRLERKNIVFPAIDYRRFAGRESVVTFSEKELHKIKPY</sequence>
<dbReference type="eggNOG" id="COG1543">
    <property type="taxonomic scope" value="Bacteria"/>
</dbReference>
<dbReference type="InterPro" id="IPR004300">
    <property type="entry name" value="Glyco_hydro_57_N"/>
</dbReference>
<name>H9UKY0_SPIAZ</name>
<comment type="similarity">
    <text evidence="1 5">Belongs to the glycosyl hydrolase 57 family.</text>
</comment>
<evidence type="ECO:0000256" key="3">
    <source>
        <dbReference type="PIRSR" id="PIRSR640042-1"/>
    </source>
</evidence>
<dbReference type="OrthoDB" id="9803279at2"/>
<evidence type="ECO:0000313" key="9">
    <source>
        <dbReference type="Proteomes" id="UP000007383"/>
    </source>
</evidence>
<feature type="binding site" evidence="4">
    <location>
        <position position="240"/>
    </location>
    <ligand>
        <name>substrate</name>
    </ligand>
</feature>
<evidence type="ECO:0000259" key="7">
    <source>
        <dbReference type="Pfam" id="PF09210"/>
    </source>
</evidence>
<dbReference type="InterPro" id="IPR037090">
    <property type="entry name" value="57_glycoside_trans_central"/>
</dbReference>
<dbReference type="Gene3D" id="3.20.110.10">
    <property type="entry name" value="Glycoside hydrolase 38, N terminal domain"/>
    <property type="match status" value="1"/>
</dbReference>
<proteinExistence type="inferred from homology"/>
<dbReference type="Pfam" id="PF09210">
    <property type="entry name" value="BE_C"/>
    <property type="match status" value="1"/>
</dbReference>
<evidence type="ECO:0000256" key="4">
    <source>
        <dbReference type="PIRSR" id="PIRSR640042-2"/>
    </source>
</evidence>
<dbReference type="InterPro" id="IPR015293">
    <property type="entry name" value="BE_C"/>
</dbReference>
<dbReference type="GO" id="GO:0005576">
    <property type="term" value="C:extracellular region"/>
    <property type="evidence" value="ECO:0007669"/>
    <property type="project" value="TreeGrafter"/>
</dbReference>
<dbReference type="KEGG" id="sfc:Spiaf_2125"/>
<feature type="domain" description="1,4-alpha-glucan branching enzyme C-terminal" evidence="7">
    <location>
        <begin position="424"/>
        <end position="524"/>
    </location>
</feature>
<keyword evidence="2 5" id="KW-0119">Carbohydrate metabolism</keyword>
<evidence type="ECO:0000256" key="5">
    <source>
        <dbReference type="RuleBase" id="RU361196"/>
    </source>
</evidence>
<organism evidence="8 9">
    <name type="scientific">Spirochaeta africana (strain ATCC 700263 / DSM 8902 / Z-7692)</name>
    <dbReference type="NCBI Taxonomy" id="889378"/>
    <lineage>
        <taxon>Bacteria</taxon>
        <taxon>Pseudomonadati</taxon>
        <taxon>Spirochaetota</taxon>
        <taxon>Spirochaetia</taxon>
        <taxon>Spirochaetales</taxon>
        <taxon>Spirochaetaceae</taxon>
        <taxon>Spirochaeta</taxon>
    </lineage>
</organism>
<dbReference type="AlphaFoldDB" id="H9UKY0"/>
<gene>
    <name evidence="8" type="ordered locus">Spiaf_2125</name>
</gene>
<dbReference type="PANTHER" id="PTHR41695">
    <property type="entry name" value="1,4-ALPHA-GLUCAN BRANCHING ENZYME RV3031-RELATED"/>
    <property type="match status" value="1"/>
</dbReference>
<protein>
    <recommendedName>
        <fullName evidence="10">1,4-alpha-glucan branching enzyme</fullName>
    </recommendedName>
</protein>
<evidence type="ECO:0000256" key="1">
    <source>
        <dbReference type="ARBA" id="ARBA00006821"/>
    </source>
</evidence>
<dbReference type="InterPro" id="IPR040042">
    <property type="entry name" value="Branching_enz_MT3115-like"/>
</dbReference>
<dbReference type="InterPro" id="IPR027291">
    <property type="entry name" value="Glyco_hydro_38_N_sf"/>
</dbReference>
<evidence type="ECO:0000256" key="2">
    <source>
        <dbReference type="ARBA" id="ARBA00023277"/>
    </source>
</evidence>
<dbReference type="RefSeq" id="WP_014456156.1">
    <property type="nucleotide sequence ID" value="NC_017098.1"/>
</dbReference>
<dbReference type="Proteomes" id="UP000007383">
    <property type="component" value="Chromosome"/>
</dbReference>
<dbReference type="SUPFAM" id="SSF88713">
    <property type="entry name" value="Glycoside hydrolase/deacetylase"/>
    <property type="match status" value="1"/>
</dbReference>
<feature type="domain" description="Glycoside hydrolase family 57 N-terminal" evidence="6">
    <location>
        <begin position="6"/>
        <end position="389"/>
    </location>
</feature>
<accession>H9UKY0</accession>
<dbReference type="InterPro" id="IPR028995">
    <property type="entry name" value="Glyco_hydro_57/38_cen_sf"/>
</dbReference>
<dbReference type="CDD" id="cd10792">
    <property type="entry name" value="GH57N_AmyC_like"/>
    <property type="match status" value="1"/>
</dbReference>
<dbReference type="Gene3D" id="1.20.1430.10">
    <property type="entry name" value="Families 57/38 glycoside transferase, middle domain"/>
    <property type="match status" value="1"/>
</dbReference>
<feature type="binding site" evidence="4">
    <location>
        <position position="257"/>
    </location>
    <ligand>
        <name>substrate</name>
    </ligand>
</feature>
<dbReference type="STRING" id="889378.Spiaf_2125"/>
<evidence type="ECO:0000313" key="8">
    <source>
        <dbReference type="EMBL" id="AFG38173.1"/>
    </source>
</evidence>
<feature type="active site" description="Proton donor" evidence="3">
    <location>
        <position position="350"/>
    </location>
</feature>
<dbReference type="SUPFAM" id="SSF88688">
    <property type="entry name" value="Families 57/38 glycoside transferase middle domain"/>
    <property type="match status" value="1"/>
</dbReference>
<keyword evidence="9" id="KW-1185">Reference proteome</keyword>
<dbReference type="GO" id="GO:0030979">
    <property type="term" value="P:alpha-glucan biosynthetic process"/>
    <property type="evidence" value="ECO:0007669"/>
    <property type="project" value="InterPro"/>
</dbReference>
<dbReference type="GO" id="GO:0003844">
    <property type="term" value="F:1,4-alpha-glucan branching enzyme activity"/>
    <property type="evidence" value="ECO:0007669"/>
    <property type="project" value="InterPro"/>
</dbReference>